<accession>A0A098SDY5</accession>
<feature type="binding site" evidence="14">
    <location>
        <position position="135"/>
    </location>
    <ligand>
        <name>ATP</name>
        <dbReference type="ChEBI" id="CHEBI:30616"/>
    </ligand>
</feature>
<keyword evidence="17" id="KW-1185">Reference proteome</keyword>
<evidence type="ECO:0000256" key="1">
    <source>
        <dbReference type="ARBA" id="ARBA00004496"/>
    </source>
</evidence>
<evidence type="ECO:0000256" key="4">
    <source>
        <dbReference type="ARBA" id="ARBA00015492"/>
    </source>
</evidence>
<keyword evidence="6 13" id="KW-0808">Transferase</keyword>
<dbReference type="FunFam" id="3.90.870.10:FF:000009">
    <property type="entry name" value="Threonylcarbamoyl-AMP synthase, putative"/>
    <property type="match status" value="1"/>
</dbReference>
<protein>
    <recommendedName>
        <fullName evidence="4 13">Threonylcarbamoyl-AMP synthase</fullName>
        <shortName evidence="13">TC-AMP synthase</shortName>
        <ecNumber evidence="3 13">2.7.7.87</ecNumber>
    </recommendedName>
    <alternativeName>
        <fullName evidence="11 13">L-threonylcarbamoyladenylate synthase</fullName>
    </alternativeName>
</protein>
<evidence type="ECO:0000259" key="15">
    <source>
        <dbReference type="PROSITE" id="PS51163"/>
    </source>
</evidence>
<feature type="binding site" evidence="14">
    <location>
        <position position="173"/>
    </location>
    <ligand>
        <name>L-threonine</name>
        <dbReference type="ChEBI" id="CHEBI:57926"/>
    </ligand>
</feature>
<evidence type="ECO:0000256" key="6">
    <source>
        <dbReference type="ARBA" id="ARBA00022679"/>
    </source>
</evidence>
<keyword evidence="7 13" id="KW-0819">tRNA processing</keyword>
<proteinExistence type="inferred from homology"/>
<evidence type="ECO:0000256" key="5">
    <source>
        <dbReference type="ARBA" id="ARBA00022490"/>
    </source>
</evidence>
<feature type="binding site" evidence="14">
    <location>
        <position position="223"/>
    </location>
    <ligand>
        <name>ATP</name>
        <dbReference type="ChEBI" id="CHEBI:30616"/>
    </ligand>
</feature>
<dbReference type="Gene3D" id="3.90.870.10">
    <property type="entry name" value="DHBP synthase"/>
    <property type="match status" value="1"/>
</dbReference>
<dbReference type="GO" id="GO:0006450">
    <property type="term" value="P:regulation of translational fidelity"/>
    <property type="evidence" value="ECO:0007669"/>
    <property type="project" value="TreeGrafter"/>
</dbReference>
<dbReference type="Pfam" id="PF01300">
    <property type="entry name" value="Sua5_yciO_yrdC"/>
    <property type="match status" value="1"/>
</dbReference>
<evidence type="ECO:0000256" key="13">
    <source>
        <dbReference type="PIRNR" id="PIRNR004930"/>
    </source>
</evidence>
<feature type="domain" description="YrdC-like" evidence="15">
    <location>
        <begin position="5"/>
        <end position="191"/>
    </location>
</feature>
<feature type="binding site" evidence="14">
    <location>
        <position position="113"/>
    </location>
    <ligand>
        <name>L-threonine</name>
        <dbReference type="ChEBI" id="CHEBI:57926"/>
    </ligand>
</feature>
<reference evidence="16 17" key="1">
    <citation type="journal article" date="2014" name="Int. J. Syst. Evol. Microbiol.">
        <title>Phaeodactylibacter xiamenensis gen. nov., sp. nov., a member of the family Saprospiraceae isolated from the marine alga Phaeodactylum tricornutum.</title>
        <authorList>
            <person name="Chen Z.Jr."/>
            <person name="Lei X."/>
            <person name="Lai Q."/>
            <person name="Li Y."/>
            <person name="Zhang B."/>
            <person name="Zhang J."/>
            <person name="Zhang H."/>
            <person name="Yang L."/>
            <person name="Zheng W."/>
            <person name="Tian Y."/>
            <person name="Yu Z."/>
            <person name="Xu H.Jr."/>
            <person name="Zheng T."/>
        </authorList>
    </citation>
    <scope>NUCLEOTIDE SEQUENCE [LARGE SCALE GENOMIC DNA]</scope>
    <source>
        <strain evidence="16 17">KD52</strain>
    </source>
</reference>
<evidence type="ECO:0000256" key="2">
    <source>
        <dbReference type="ARBA" id="ARBA00007663"/>
    </source>
</evidence>
<evidence type="ECO:0000256" key="7">
    <source>
        <dbReference type="ARBA" id="ARBA00022694"/>
    </source>
</evidence>
<name>A0A098SDY5_9BACT</name>
<evidence type="ECO:0000256" key="8">
    <source>
        <dbReference type="ARBA" id="ARBA00022695"/>
    </source>
</evidence>
<dbReference type="InterPro" id="IPR006070">
    <property type="entry name" value="Sua5-like_dom"/>
</dbReference>
<dbReference type="Proteomes" id="UP000029736">
    <property type="component" value="Unassembled WGS sequence"/>
</dbReference>
<evidence type="ECO:0000256" key="14">
    <source>
        <dbReference type="PIRSR" id="PIRSR004930-1"/>
    </source>
</evidence>
<feature type="binding site" evidence="14">
    <location>
        <position position="187"/>
    </location>
    <ligand>
        <name>ATP</name>
        <dbReference type="ChEBI" id="CHEBI:30616"/>
    </ligand>
</feature>
<dbReference type="Gene3D" id="3.40.50.11030">
    <property type="entry name" value="Threonylcarbamoyl-AMP synthase, C-terminal domain"/>
    <property type="match status" value="1"/>
</dbReference>
<dbReference type="PANTHER" id="PTHR17490:SF16">
    <property type="entry name" value="THREONYLCARBAMOYL-AMP SYNTHASE"/>
    <property type="match status" value="1"/>
</dbReference>
<comment type="catalytic activity">
    <reaction evidence="12 13">
        <text>L-threonine + hydrogencarbonate + ATP = L-threonylcarbamoyladenylate + diphosphate + H2O</text>
        <dbReference type="Rhea" id="RHEA:36407"/>
        <dbReference type="ChEBI" id="CHEBI:15377"/>
        <dbReference type="ChEBI" id="CHEBI:17544"/>
        <dbReference type="ChEBI" id="CHEBI:30616"/>
        <dbReference type="ChEBI" id="CHEBI:33019"/>
        <dbReference type="ChEBI" id="CHEBI:57926"/>
        <dbReference type="ChEBI" id="CHEBI:73682"/>
        <dbReference type="EC" id="2.7.7.87"/>
    </reaction>
</comment>
<evidence type="ECO:0000256" key="12">
    <source>
        <dbReference type="ARBA" id="ARBA00048366"/>
    </source>
</evidence>
<dbReference type="GO" id="GO:0008033">
    <property type="term" value="P:tRNA processing"/>
    <property type="evidence" value="ECO:0007669"/>
    <property type="project" value="UniProtKB-KW"/>
</dbReference>
<dbReference type="NCBIfam" id="TIGR00057">
    <property type="entry name" value="L-threonylcarbamoyladenylate synthase"/>
    <property type="match status" value="1"/>
</dbReference>
<dbReference type="InterPro" id="IPR010923">
    <property type="entry name" value="T(6)A37_SUA5"/>
</dbReference>
<comment type="similarity">
    <text evidence="2 13">Belongs to the SUA5 family.</text>
</comment>
<sequence>MAMIGTDVNYAVALLKAGQLVAIPTETVYGLAGNALDLSAVSQIFKVKNRPSFDPLIIHLPAFSAVSSYVKAIPEAAAALAATFMPGPLTLLLEKSEQVPDMVTAGSPLVAVRIPAHPVAQQLLSQLDFPLSAPSANPFGYISPTTAAHVDEQLGPQIPYILDGGPCEIGLESTIVGFPDGKPTVFRKGGIAVERLESVVGPVEVKAHSSSNPQAPGMLKSHYAPRTPMVLGNPEDFIAKYRVEEIGCIRFQEAFHGVPKAQQLILSPSGDDQEAARRLFAGMRQLDSQPLSVIVAELLPEEGLGRAINDRLRRAAAR</sequence>
<comment type="subcellular location">
    <subcellularLocation>
        <location evidence="1 13">Cytoplasm</location>
    </subcellularLocation>
</comment>
<gene>
    <name evidence="16" type="ORF">IX84_05675</name>
</gene>
<dbReference type="OrthoDB" id="9814580at2"/>
<dbReference type="GO" id="GO:0005737">
    <property type="term" value="C:cytoplasm"/>
    <property type="evidence" value="ECO:0007669"/>
    <property type="project" value="UniProtKB-SubCell"/>
</dbReference>
<dbReference type="InterPro" id="IPR005145">
    <property type="entry name" value="Sua5_C"/>
</dbReference>
<evidence type="ECO:0000256" key="11">
    <source>
        <dbReference type="ARBA" id="ARBA00029774"/>
    </source>
</evidence>
<dbReference type="GO" id="GO:0000049">
    <property type="term" value="F:tRNA binding"/>
    <property type="evidence" value="ECO:0007669"/>
    <property type="project" value="TreeGrafter"/>
</dbReference>
<dbReference type="EC" id="2.7.7.87" evidence="3 13"/>
<dbReference type="Pfam" id="PF03481">
    <property type="entry name" value="Sua5_C"/>
    <property type="match status" value="1"/>
</dbReference>
<feature type="binding site" evidence="14">
    <location>
        <position position="27"/>
    </location>
    <ligand>
        <name>L-threonine</name>
        <dbReference type="ChEBI" id="CHEBI:57926"/>
    </ligand>
</feature>
<evidence type="ECO:0000313" key="17">
    <source>
        <dbReference type="Proteomes" id="UP000029736"/>
    </source>
</evidence>
<dbReference type="GO" id="GO:0003725">
    <property type="term" value="F:double-stranded RNA binding"/>
    <property type="evidence" value="ECO:0007669"/>
    <property type="project" value="UniProtKB-UniRule"/>
</dbReference>
<dbReference type="PANTHER" id="PTHR17490">
    <property type="entry name" value="SUA5"/>
    <property type="match status" value="1"/>
</dbReference>
<dbReference type="EMBL" id="JPOS01000012">
    <property type="protein sequence ID" value="KGE89237.1"/>
    <property type="molecule type" value="Genomic_DNA"/>
</dbReference>
<comment type="caution">
    <text evidence="16">The sequence shown here is derived from an EMBL/GenBank/DDBJ whole genome shotgun (WGS) entry which is preliminary data.</text>
</comment>
<dbReference type="RefSeq" id="WP_044217196.1">
    <property type="nucleotide sequence ID" value="NZ_JBKAGJ010000001.1"/>
</dbReference>
<keyword evidence="5 13" id="KW-0963">Cytoplasm</keyword>
<keyword evidence="9 13" id="KW-0547">Nucleotide-binding</keyword>
<dbReference type="InterPro" id="IPR038385">
    <property type="entry name" value="Sua5/YwlC_C"/>
</dbReference>
<dbReference type="GO" id="GO:0061710">
    <property type="term" value="F:L-threonylcarbamoyladenylate synthase"/>
    <property type="evidence" value="ECO:0007669"/>
    <property type="project" value="UniProtKB-EC"/>
</dbReference>
<keyword evidence="8 13" id="KW-0548">Nucleotidyltransferase</keyword>
<feature type="binding site" evidence="14">
    <location>
        <position position="50"/>
    </location>
    <ligand>
        <name>ATP</name>
        <dbReference type="ChEBI" id="CHEBI:30616"/>
    </ligand>
</feature>
<dbReference type="PROSITE" id="PS51163">
    <property type="entry name" value="YRDC"/>
    <property type="match status" value="1"/>
</dbReference>
<dbReference type="InterPro" id="IPR017945">
    <property type="entry name" value="DHBP_synth_RibB-like_a/b_dom"/>
</dbReference>
<dbReference type="GO" id="GO:0005524">
    <property type="term" value="F:ATP binding"/>
    <property type="evidence" value="ECO:0007669"/>
    <property type="project" value="UniProtKB-UniRule"/>
</dbReference>
<feature type="binding site" evidence="14">
    <location>
        <position position="143"/>
    </location>
    <ligand>
        <name>ATP</name>
        <dbReference type="ChEBI" id="CHEBI:30616"/>
    </ligand>
</feature>
<dbReference type="SUPFAM" id="SSF55821">
    <property type="entry name" value="YrdC/RibB"/>
    <property type="match status" value="1"/>
</dbReference>
<organism evidence="16 17">
    <name type="scientific">Phaeodactylibacter xiamenensis</name>
    <dbReference type="NCBI Taxonomy" id="1524460"/>
    <lineage>
        <taxon>Bacteria</taxon>
        <taxon>Pseudomonadati</taxon>
        <taxon>Bacteroidota</taxon>
        <taxon>Saprospiria</taxon>
        <taxon>Saprospirales</taxon>
        <taxon>Haliscomenobacteraceae</taxon>
        <taxon>Phaeodactylibacter</taxon>
    </lineage>
</organism>
<feature type="binding site" evidence="14">
    <location>
        <position position="133"/>
    </location>
    <ligand>
        <name>L-threonine</name>
        <dbReference type="ChEBI" id="CHEBI:57926"/>
    </ligand>
</feature>
<dbReference type="PIRSF" id="PIRSF004930">
    <property type="entry name" value="Tln_factor_SUA5"/>
    <property type="match status" value="1"/>
</dbReference>
<dbReference type="AlphaFoldDB" id="A0A098SDY5"/>
<dbReference type="InterPro" id="IPR050156">
    <property type="entry name" value="TC-AMP_synthase_SUA5"/>
</dbReference>
<evidence type="ECO:0000256" key="9">
    <source>
        <dbReference type="ARBA" id="ARBA00022741"/>
    </source>
</evidence>
<dbReference type="STRING" id="1524460.IX84_05675"/>
<comment type="function">
    <text evidence="13">Required for the formation of a threonylcarbamoyl group on adenosine at position 37 (t(6)A37) in tRNAs that read codons beginning with adenine.</text>
</comment>
<keyword evidence="10 13" id="KW-0067">ATP-binding</keyword>
<evidence type="ECO:0000313" key="16">
    <source>
        <dbReference type="EMBL" id="KGE89237.1"/>
    </source>
</evidence>
<evidence type="ECO:0000256" key="3">
    <source>
        <dbReference type="ARBA" id="ARBA00012584"/>
    </source>
</evidence>
<evidence type="ECO:0000256" key="10">
    <source>
        <dbReference type="ARBA" id="ARBA00022840"/>
    </source>
</evidence>
<feature type="binding site" evidence="14">
    <location>
        <position position="59"/>
    </location>
    <ligand>
        <name>ATP</name>
        <dbReference type="ChEBI" id="CHEBI:30616"/>
    </ligand>
</feature>